<proteinExistence type="predicted"/>
<name>A0A1G7VVT6_9BACT</name>
<dbReference type="AlphaFoldDB" id="A0A1G7VVT6"/>
<dbReference type="EMBL" id="FNCQ01000006">
    <property type="protein sequence ID" value="SDG63539.1"/>
    <property type="molecule type" value="Genomic_DNA"/>
</dbReference>
<dbReference type="SUPFAM" id="SSF158446">
    <property type="entry name" value="IVS-encoded protein-like"/>
    <property type="match status" value="1"/>
</dbReference>
<dbReference type="NCBIfam" id="TIGR02436">
    <property type="entry name" value="four helix bundle protein"/>
    <property type="match status" value="1"/>
</dbReference>
<gene>
    <name evidence="1" type="ORF">SAMN04487901_106146</name>
</gene>
<dbReference type="InterPro" id="IPR036583">
    <property type="entry name" value="23S_rRNA_IVS_sf"/>
</dbReference>
<keyword evidence="2" id="KW-1185">Reference proteome</keyword>
<sequence>MSEISDAIQSKCLAFGDRIIKLNDYLLEQVANKKPGYKMVNGKRVYNKAVPVYLQAVSNLCNQLLRAGTSIGANNAEAAGAISKADFKSKSYIALKEARESLYWLELLHRNNYLTDVQFTSLYNDCEELVKVLTHRCKKLDGVD</sequence>
<accession>A0A1G7VVT6</accession>
<dbReference type="PANTHER" id="PTHR38471:SF2">
    <property type="entry name" value="FOUR HELIX BUNDLE PROTEIN"/>
    <property type="match status" value="1"/>
</dbReference>
<dbReference type="RefSeq" id="WP_091816807.1">
    <property type="nucleotide sequence ID" value="NZ_FNCQ01000006.1"/>
</dbReference>
<evidence type="ECO:0000313" key="1">
    <source>
        <dbReference type="EMBL" id="SDG63539.1"/>
    </source>
</evidence>
<protein>
    <submittedName>
        <fullName evidence="1">Four helix bundle protein</fullName>
    </submittedName>
</protein>
<dbReference type="Gene3D" id="1.20.1440.60">
    <property type="entry name" value="23S rRNA-intervening sequence"/>
    <property type="match status" value="1"/>
</dbReference>
<dbReference type="PIRSF" id="PIRSF035652">
    <property type="entry name" value="CHP02436"/>
    <property type="match status" value="1"/>
</dbReference>
<dbReference type="PANTHER" id="PTHR38471">
    <property type="entry name" value="FOUR HELIX BUNDLE PROTEIN"/>
    <property type="match status" value="1"/>
</dbReference>
<dbReference type="Proteomes" id="UP000198779">
    <property type="component" value="Unassembled WGS sequence"/>
</dbReference>
<dbReference type="Pfam" id="PF05635">
    <property type="entry name" value="23S_rRNA_IVP"/>
    <property type="match status" value="1"/>
</dbReference>
<reference evidence="2" key="1">
    <citation type="submission" date="2016-10" db="EMBL/GenBank/DDBJ databases">
        <authorList>
            <person name="Varghese N."/>
            <person name="Submissions S."/>
        </authorList>
    </citation>
    <scope>NUCLEOTIDE SEQUENCE [LARGE SCALE GENOMIC DNA]</scope>
    <source>
        <strain evidence="2">BP1-148</strain>
    </source>
</reference>
<dbReference type="STRING" id="645274.SAMN04487901_106146"/>
<evidence type="ECO:0000313" key="2">
    <source>
        <dbReference type="Proteomes" id="UP000198779"/>
    </source>
</evidence>
<organism evidence="1 2">
    <name type="scientific">Prevotella communis</name>
    <dbReference type="NCBI Taxonomy" id="2913614"/>
    <lineage>
        <taxon>Bacteria</taxon>
        <taxon>Pseudomonadati</taxon>
        <taxon>Bacteroidota</taxon>
        <taxon>Bacteroidia</taxon>
        <taxon>Bacteroidales</taxon>
        <taxon>Prevotellaceae</taxon>
        <taxon>Prevotella</taxon>
    </lineage>
</organism>
<dbReference type="InterPro" id="IPR012657">
    <property type="entry name" value="23S_rRNA-intervening_sequence"/>
</dbReference>